<evidence type="ECO:0000256" key="1">
    <source>
        <dbReference type="ARBA" id="ARBA00009108"/>
    </source>
</evidence>
<evidence type="ECO:0000256" key="4">
    <source>
        <dbReference type="SAM" id="Phobius"/>
    </source>
</evidence>
<reference evidence="5 6" key="1">
    <citation type="submission" date="2020-08" db="EMBL/GenBank/DDBJ databases">
        <title>Genomic Encyclopedia of Type Strains, Phase IV (KMG-IV): sequencing the most valuable type-strain genomes for metagenomic binning, comparative biology and taxonomic classification.</title>
        <authorList>
            <person name="Goeker M."/>
        </authorList>
    </citation>
    <scope>NUCLEOTIDE SEQUENCE [LARGE SCALE GENOMIC DNA]</scope>
    <source>
        <strain evidence="5 6">YIM 65646</strain>
    </source>
</reference>
<dbReference type="Gene3D" id="3.30.70.1880">
    <property type="entry name" value="Protein of unknown function DUF881"/>
    <property type="match status" value="1"/>
</dbReference>
<organism evidence="5 6">
    <name type="scientific">Phytomonospora endophytica</name>
    <dbReference type="NCBI Taxonomy" id="714109"/>
    <lineage>
        <taxon>Bacteria</taxon>
        <taxon>Bacillati</taxon>
        <taxon>Actinomycetota</taxon>
        <taxon>Actinomycetes</taxon>
        <taxon>Micromonosporales</taxon>
        <taxon>Micromonosporaceae</taxon>
        <taxon>Phytomonospora</taxon>
    </lineage>
</organism>
<comment type="caution">
    <text evidence="5">The sequence shown here is derived from an EMBL/GenBank/DDBJ whole genome shotgun (WGS) entry which is preliminary data.</text>
</comment>
<feature type="coiled-coil region" evidence="2">
    <location>
        <begin position="95"/>
        <end position="129"/>
    </location>
</feature>
<feature type="compositionally biased region" description="Low complexity" evidence="3">
    <location>
        <begin position="260"/>
        <end position="272"/>
    </location>
</feature>
<keyword evidence="4" id="KW-0472">Membrane</keyword>
<keyword evidence="6" id="KW-1185">Reference proteome</keyword>
<keyword evidence="2" id="KW-0175">Coiled coil</keyword>
<feature type="transmembrane region" description="Helical" evidence="4">
    <location>
        <begin position="47"/>
        <end position="67"/>
    </location>
</feature>
<dbReference type="PANTHER" id="PTHR37313:SF1">
    <property type="entry name" value="UPF0749 PROTEIN RV1823"/>
    <property type="match status" value="1"/>
</dbReference>
<evidence type="ECO:0000313" key="5">
    <source>
        <dbReference type="EMBL" id="MBB6035838.1"/>
    </source>
</evidence>
<dbReference type="AlphaFoldDB" id="A0A841FPW5"/>
<dbReference type="PANTHER" id="PTHR37313">
    <property type="entry name" value="UPF0749 PROTEIN RV1825"/>
    <property type="match status" value="1"/>
</dbReference>
<gene>
    <name evidence="5" type="ORF">HNR73_003702</name>
</gene>
<accession>A0A841FPW5</accession>
<dbReference type="RefSeq" id="WP_184788671.1">
    <property type="nucleotide sequence ID" value="NZ_BONT01000116.1"/>
</dbReference>
<sequence>MRRRYEDEPDKQRGFGPVAVDLLASFWHDPLDYDTDAAKRPIRRTRFTRALTAVTAAVIGFLLVVAYQHTIAAAPANAEIRDQLIADINSRQAETDRMQDDAEQLGEDVESLRDELLGNDAEAEALDNQAALAGLAAVEGDGVTVTVSDGPKPEDPSAQDLGRVIDRDIQTIVNTLWSLGAEAIAIDEQRLTATSAIRAAGAAILVDFRPVTDPYTITAIGPPDLAREFNATPTAHTFDNYSNDYGMGFTVKATDDLTLPAAPAPPLDNAAPLLPPGTVPDPSGSASGR</sequence>
<evidence type="ECO:0000256" key="3">
    <source>
        <dbReference type="SAM" id="MobiDB-lite"/>
    </source>
</evidence>
<name>A0A841FPW5_9ACTN</name>
<dbReference type="Pfam" id="PF05949">
    <property type="entry name" value="DUF881"/>
    <property type="match status" value="1"/>
</dbReference>
<comment type="similarity">
    <text evidence="1">Belongs to the UPF0749 family.</text>
</comment>
<protein>
    <submittedName>
        <fullName evidence="5">Uncharacterized protein YlxW (UPF0749 family)</fullName>
    </submittedName>
</protein>
<dbReference type="EMBL" id="JACHGT010000007">
    <property type="protein sequence ID" value="MBB6035838.1"/>
    <property type="molecule type" value="Genomic_DNA"/>
</dbReference>
<keyword evidence="4" id="KW-1133">Transmembrane helix</keyword>
<dbReference type="InterPro" id="IPR010273">
    <property type="entry name" value="DUF881"/>
</dbReference>
<keyword evidence="4" id="KW-0812">Transmembrane</keyword>
<evidence type="ECO:0000256" key="2">
    <source>
        <dbReference type="SAM" id="Coils"/>
    </source>
</evidence>
<evidence type="ECO:0000313" key="6">
    <source>
        <dbReference type="Proteomes" id="UP000548476"/>
    </source>
</evidence>
<dbReference type="Proteomes" id="UP000548476">
    <property type="component" value="Unassembled WGS sequence"/>
</dbReference>
<feature type="region of interest" description="Disordered" evidence="3">
    <location>
        <begin position="260"/>
        <end position="289"/>
    </location>
</feature>
<proteinExistence type="inferred from homology"/>
<dbReference type="GO" id="GO:0005886">
    <property type="term" value="C:plasma membrane"/>
    <property type="evidence" value="ECO:0007669"/>
    <property type="project" value="TreeGrafter"/>
</dbReference>